<proteinExistence type="predicted"/>
<accession>A0ABR0TJU2</accession>
<protein>
    <submittedName>
        <fullName evidence="1">Uncharacterized protein</fullName>
    </submittedName>
</protein>
<keyword evidence="2" id="KW-1185">Reference proteome</keyword>
<comment type="caution">
    <text evidence="1">The sequence shown here is derived from an EMBL/GenBank/DDBJ whole genome shotgun (WGS) entry which is preliminary data.</text>
</comment>
<dbReference type="EMBL" id="JASGXD010000007">
    <property type="protein sequence ID" value="KAK6004402.1"/>
    <property type="molecule type" value="Genomic_DNA"/>
</dbReference>
<evidence type="ECO:0000313" key="1">
    <source>
        <dbReference type="EMBL" id="KAK6004402.1"/>
    </source>
</evidence>
<dbReference type="Proteomes" id="UP001341245">
    <property type="component" value="Unassembled WGS sequence"/>
</dbReference>
<name>A0ABR0TJU2_AURPU</name>
<reference evidence="1 2" key="1">
    <citation type="submission" date="2023-11" db="EMBL/GenBank/DDBJ databases">
        <title>Draft genome sequence and annotation of the polyextremotolerant black yeast-like fungus Aureobasidium pullulans NRRL 62042.</title>
        <authorList>
            <person name="Dielentheis-Frenken M.R.E."/>
            <person name="Wibberg D."/>
            <person name="Blank L.M."/>
            <person name="Tiso T."/>
        </authorList>
    </citation>
    <scope>NUCLEOTIDE SEQUENCE [LARGE SCALE GENOMIC DNA]</scope>
    <source>
        <strain evidence="1 2">NRRL 62042</strain>
    </source>
</reference>
<gene>
    <name evidence="1" type="ORF">QM012_008264</name>
</gene>
<sequence>MPHLRSLELDDIGVDTDLSDRPWSRYIRAISSLIGLQHCKLRKLKYYLSISRADDLLYTTIAGHGRYTSPGDRFRLVFRDGHDSIELHGVNVGEKIKELANYVAAAEAQKLQKIASDNRVIDLVVGIIDAIEDQSTNKESALS</sequence>
<evidence type="ECO:0000313" key="2">
    <source>
        <dbReference type="Proteomes" id="UP001341245"/>
    </source>
</evidence>
<organism evidence="1 2">
    <name type="scientific">Aureobasidium pullulans</name>
    <name type="common">Black yeast</name>
    <name type="synonym">Pullularia pullulans</name>
    <dbReference type="NCBI Taxonomy" id="5580"/>
    <lineage>
        <taxon>Eukaryota</taxon>
        <taxon>Fungi</taxon>
        <taxon>Dikarya</taxon>
        <taxon>Ascomycota</taxon>
        <taxon>Pezizomycotina</taxon>
        <taxon>Dothideomycetes</taxon>
        <taxon>Dothideomycetidae</taxon>
        <taxon>Dothideales</taxon>
        <taxon>Saccotheciaceae</taxon>
        <taxon>Aureobasidium</taxon>
    </lineage>
</organism>